<organism evidence="7 8">
    <name type="scientific">Rhizoctonia solani</name>
    <dbReference type="NCBI Taxonomy" id="456999"/>
    <lineage>
        <taxon>Eukaryota</taxon>
        <taxon>Fungi</taxon>
        <taxon>Dikarya</taxon>
        <taxon>Basidiomycota</taxon>
        <taxon>Agaricomycotina</taxon>
        <taxon>Agaricomycetes</taxon>
        <taxon>Cantharellales</taxon>
        <taxon>Ceratobasidiaceae</taxon>
        <taxon>Rhizoctonia</taxon>
    </lineage>
</organism>
<dbReference type="PANTHER" id="PTHR23112">
    <property type="entry name" value="G PROTEIN-COUPLED RECEPTOR 157-RELATED"/>
    <property type="match status" value="1"/>
</dbReference>
<dbReference type="PANTHER" id="PTHR23112:SF37">
    <property type="entry name" value="G PROTEIN-COUPLED RECEPTOR GPR1"/>
    <property type="match status" value="1"/>
</dbReference>
<reference evidence="7" key="1">
    <citation type="submission" date="2020-09" db="EMBL/GenBank/DDBJ databases">
        <title>Comparative genome analyses of four rice-infecting Rhizoctonia solani isolates reveal extensive enrichment of homogalacturonan modification genes.</title>
        <authorList>
            <person name="Lee D.-Y."/>
            <person name="Jeon J."/>
            <person name="Kim K.-T."/>
            <person name="Cheong K."/>
            <person name="Song H."/>
            <person name="Choi G."/>
            <person name="Ko J."/>
            <person name="Opiyo S.O."/>
            <person name="Zuo S."/>
            <person name="Madhav S."/>
            <person name="Lee Y.-H."/>
            <person name="Wang G.-L."/>
        </authorList>
    </citation>
    <scope>NUCLEOTIDE SEQUENCE</scope>
    <source>
        <strain evidence="7">AG1-IA B2</strain>
    </source>
</reference>
<feature type="compositionally biased region" description="Polar residues" evidence="5">
    <location>
        <begin position="157"/>
        <end position="175"/>
    </location>
</feature>
<comment type="caution">
    <text evidence="7">The sequence shown here is derived from an EMBL/GenBank/DDBJ whole genome shotgun (WGS) entry which is preliminary data.</text>
</comment>
<dbReference type="GO" id="GO:0004930">
    <property type="term" value="F:G protein-coupled receptor activity"/>
    <property type="evidence" value="ECO:0007669"/>
    <property type="project" value="TreeGrafter"/>
</dbReference>
<feature type="transmembrane region" description="Helical" evidence="6">
    <location>
        <begin position="225"/>
        <end position="246"/>
    </location>
</feature>
<comment type="subcellular location">
    <subcellularLocation>
        <location evidence="1">Membrane</location>
        <topology evidence="1">Multi-pass membrane protein</topology>
    </subcellularLocation>
</comment>
<dbReference type="GO" id="GO:0007189">
    <property type="term" value="P:adenylate cyclase-activating G protein-coupled receptor signaling pathway"/>
    <property type="evidence" value="ECO:0007669"/>
    <property type="project" value="TreeGrafter"/>
</dbReference>
<feature type="region of interest" description="Disordered" evidence="5">
    <location>
        <begin position="155"/>
        <end position="181"/>
    </location>
</feature>
<name>A0A8H7M4W7_9AGAM</name>
<dbReference type="AlphaFoldDB" id="A0A8H7M4W7"/>
<dbReference type="EMBL" id="JACYCF010000009">
    <property type="protein sequence ID" value="KAF8755154.1"/>
    <property type="molecule type" value="Genomic_DNA"/>
</dbReference>
<keyword evidence="7" id="KW-0675">Receptor</keyword>
<dbReference type="Proteomes" id="UP000614334">
    <property type="component" value="Unassembled WGS sequence"/>
</dbReference>
<keyword evidence="2 6" id="KW-0812">Transmembrane</keyword>
<evidence type="ECO:0000256" key="2">
    <source>
        <dbReference type="ARBA" id="ARBA00022692"/>
    </source>
</evidence>
<evidence type="ECO:0000256" key="4">
    <source>
        <dbReference type="ARBA" id="ARBA00023136"/>
    </source>
</evidence>
<accession>A0A8H7M4W7</accession>
<evidence type="ECO:0000313" key="7">
    <source>
        <dbReference type="EMBL" id="KAF8755154.1"/>
    </source>
</evidence>
<proteinExistence type="predicted"/>
<sequence length="383" mass="42182">MQLLISDMIQGAAFAINFKWAADGSVHSGLACTAQGAVSQFGDLGSALWSLAISMHTFQSVISCPKAACMVDVDDIYRWLGTHTVLPIVGRMGFKSSRPRESFMEYRALGAGLGMDTSLVYLRFSGRLVLKDGRFHWSSKPTGWSSGLFSSGVHEPTATSRPYSTFQSHSPSQRMTESEKNGIGKHLKSISKRLMLYPLVYSVVTLPVAACRIGAVSGWEPPLPMYIFAGISFTSSGLTNVILFIVTRHALLRKVVSVRPQIHVTTHQVTVLEDARGVQTIHLPRLGKPSEDRESNSDNSVSEELDESFGCPKSTSRFRLALPHPLQTRRETRLLLDYHSPIIVIDLNIPLVCLDTSGRLALVTLVRSFFVYLCITSDTFGLM</sequence>
<evidence type="ECO:0000256" key="1">
    <source>
        <dbReference type="ARBA" id="ARBA00004141"/>
    </source>
</evidence>
<protein>
    <submittedName>
        <fullName evidence="7">G protein-coupled glucose receptor regulating Gpa2</fullName>
    </submittedName>
</protein>
<gene>
    <name evidence="7" type="ORF">RHS01_05429</name>
</gene>
<feature type="region of interest" description="Disordered" evidence="5">
    <location>
        <begin position="286"/>
        <end position="310"/>
    </location>
</feature>
<evidence type="ECO:0000313" key="8">
    <source>
        <dbReference type="Proteomes" id="UP000614334"/>
    </source>
</evidence>
<keyword evidence="3 6" id="KW-1133">Transmembrane helix</keyword>
<evidence type="ECO:0000256" key="5">
    <source>
        <dbReference type="SAM" id="MobiDB-lite"/>
    </source>
</evidence>
<feature type="transmembrane region" description="Helical" evidence="6">
    <location>
        <begin position="194"/>
        <end position="219"/>
    </location>
</feature>
<keyword evidence="4 6" id="KW-0472">Membrane</keyword>
<evidence type="ECO:0000256" key="6">
    <source>
        <dbReference type="SAM" id="Phobius"/>
    </source>
</evidence>
<dbReference type="GO" id="GO:0005886">
    <property type="term" value="C:plasma membrane"/>
    <property type="evidence" value="ECO:0007669"/>
    <property type="project" value="TreeGrafter"/>
</dbReference>
<evidence type="ECO:0000256" key="3">
    <source>
        <dbReference type="ARBA" id="ARBA00022989"/>
    </source>
</evidence>